<feature type="transmembrane region" description="Helical" evidence="6">
    <location>
        <begin position="15"/>
        <end position="38"/>
    </location>
</feature>
<protein>
    <submittedName>
        <fullName evidence="8">ABC transporter permease subunit</fullName>
    </submittedName>
</protein>
<comment type="caution">
    <text evidence="8">The sequence shown here is derived from an EMBL/GenBank/DDBJ whole genome shotgun (WGS) entry which is preliminary data.</text>
</comment>
<keyword evidence="5 6" id="KW-0472">Membrane</keyword>
<sequence length="220" mass="23063">MNWILGNLPLIGERLWAHVATSLPAILLALLISVPLGWLAHRYRPLNGTVLTGAGLMYAIPSLPLFIVLPVLIGTGVRDVVNVVVALTLYGVALLVRSVADGLDSIPAEARNAALALGYRPVRRFLAVDLPLAGPVILSGLRVVAVSTVSLCTVGAVLGIPSLGLLFTDGFQRGILAQVLTGILLTAALALTLDRLLVLAGRLLMPWTRTPAPRAQEAAA</sequence>
<feature type="domain" description="ABC transmembrane type-1" evidence="7">
    <location>
        <begin position="15"/>
        <end position="197"/>
    </location>
</feature>
<keyword evidence="2 6" id="KW-0813">Transport</keyword>
<dbReference type="Gene3D" id="1.10.3720.10">
    <property type="entry name" value="MetI-like"/>
    <property type="match status" value="1"/>
</dbReference>
<evidence type="ECO:0000256" key="6">
    <source>
        <dbReference type="RuleBase" id="RU363032"/>
    </source>
</evidence>
<gene>
    <name evidence="8" type="ORF">ABDK96_12645</name>
</gene>
<feature type="transmembrane region" description="Helical" evidence="6">
    <location>
        <begin position="179"/>
        <end position="200"/>
    </location>
</feature>
<keyword evidence="4 6" id="KW-1133">Transmembrane helix</keyword>
<evidence type="ECO:0000256" key="4">
    <source>
        <dbReference type="ARBA" id="ARBA00022989"/>
    </source>
</evidence>
<dbReference type="RefSeq" id="WP_309816228.1">
    <property type="nucleotide sequence ID" value="NZ_JBDXMX010000005.1"/>
</dbReference>
<comment type="subcellular location">
    <subcellularLocation>
        <location evidence="6">Cell membrane</location>
        <topology evidence="6">Multi-pass membrane protein</topology>
    </subcellularLocation>
    <subcellularLocation>
        <location evidence="1">Membrane</location>
        <topology evidence="1">Multi-pass membrane protein</topology>
    </subcellularLocation>
</comment>
<reference evidence="8 9" key="1">
    <citation type="submission" date="2024-05" db="EMBL/GenBank/DDBJ databases">
        <authorList>
            <person name="Yi C."/>
        </authorList>
    </citation>
    <scope>NUCLEOTIDE SEQUENCE [LARGE SCALE GENOMIC DNA]</scope>
    <source>
        <strain evidence="8 9">XS13</strain>
    </source>
</reference>
<dbReference type="PANTHER" id="PTHR30177">
    <property type="entry name" value="GLYCINE BETAINE/L-PROLINE TRANSPORT SYSTEM PERMEASE PROTEIN PROW"/>
    <property type="match status" value="1"/>
</dbReference>
<dbReference type="InterPro" id="IPR000515">
    <property type="entry name" value="MetI-like"/>
</dbReference>
<feature type="transmembrane region" description="Helical" evidence="6">
    <location>
        <begin position="50"/>
        <end position="74"/>
    </location>
</feature>
<evidence type="ECO:0000313" key="8">
    <source>
        <dbReference type="EMBL" id="MEO9248531.1"/>
    </source>
</evidence>
<accession>A0ABV0IK51</accession>
<dbReference type="Pfam" id="PF00528">
    <property type="entry name" value="BPD_transp_1"/>
    <property type="match status" value="1"/>
</dbReference>
<dbReference type="PANTHER" id="PTHR30177:SF4">
    <property type="entry name" value="OSMOPROTECTANT IMPORT PERMEASE PROTEIN OSMW"/>
    <property type="match status" value="1"/>
</dbReference>
<evidence type="ECO:0000256" key="2">
    <source>
        <dbReference type="ARBA" id="ARBA00022448"/>
    </source>
</evidence>
<comment type="similarity">
    <text evidence="6">Belongs to the binding-protein-dependent transport system permease family.</text>
</comment>
<evidence type="ECO:0000256" key="5">
    <source>
        <dbReference type="ARBA" id="ARBA00023136"/>
    </source>
</evidence>
<dbReference type="PROSITE" id="PS50928">
    <property type="entry name" value="ABC_TM1"/>
    <property type="match status" value="1"/>
</dbReference>
<name>A0ABV0IK51_9MICC</name>
<dbReference type="InterPro" id="IPR051204">
    <property type="entry name" value="ABC_transp_perm/SBD"/>
</dbReference>
<organism evidence="8 9">
    <name type="scientific">Citricoccus nitrophenolicus</name>
    <dbReference type="NCBI Taxonomy" id="863575"/>
    <lineage>
        <taxon>Bacteria</taxon>
        <taxon>Bacillati</taxon>
        <taxon>Actinomycetota</taxon>
        <taxon>Actinomycetes</taxon>
        <taxon>Micrococcales</taxon>
        <taxon>Micrococcaceae</taxon>
        <taxon>Citricoccus</taxon>
    </lineage>
</organism>
<dbReference type="CDD" id="cd06261">
    <property type="entry name" value="TM_PBP2"/>
    <property type="match status" value="1"/>
</dbReference>
<proteinExistence type="inferred from homology"/>
<dbReference type="InterPro" id="IPR035906">
    <property type="entry name" value="MetI-like_sf"/>
</dbReference>
<keyword evidence="9" id="KW-1185">Reference proteome</keyword>
<dbReference type="EMBL" id="JBDXMX010000005">
    <property type="protein sequence ID" value="MEO9248531.1"/>
    <property type="molecule type" value="Genomic_DNA"/>
</dbReference>
<evidence type="ECO:0000256" key="3">
    <source>
        <dbReference type="ARBA" id="ARBA00022692"/>
    </source>
</evidence>
<evidence type="ECO:0000313" key="9">
    <source>
        <dbReference type="Proteomes" id="UP001484097"/>
    </source>
</evidence>
<keyword evidence="3 6" id="KW-0812">Transmembrane</keyword>
<dbReference type="Proteomes" id="UP001484097">
    <property type="component" value="Unassembled WGS sequence"/>
</dbReference>
<dbReference type="SUPFAM" id="SSF161098">
    <property type="entry name" value="MetI-like"/>
    <property type="match status" value="1"/>
</dbReference>
<feature type="transmembrane region" description="Helical" evidence="6">
    <location>
        <begin position="80"/>
        <end position="100"/>
    </location>
</feature>
<feature type="transmembrane region" description="Helical" evidence="6">
    <location>
        <begin position="144"/>
        <end position="167"/>
    </location>
</feature>
<evidence type="ECO:0000256" key="1">
    <source>
        <dbReference type="ARBA" id="ARBA00004141"/>
    </source>
</evidence>
<evidence type="ECO:0000259" key="7">
    <source>
        <dbReference type="PROSITE" id="PS50928"/>
    </source>
</evidence>